<keyword evidence="7" id="KW-0969">Cilium</keyword>
<dbReference type="EMBL" id="QPGB01000002">
    <property type="protein sequence ID" value="RCS58227.1"/>
    <property type="molecule type" value="Genomic_DNA"/>
</dbReference>
<dbReference type="GO" id="GO:0035438">
    <property type="term" value="F:cyclic-di-GMP binding"/>
    <property type="evidence" value="ECO:0007669"/>
    <property type="project" value="UniProtKB-UniRule"/>
</dbReference>
<keyword evidence="7" id="KW-0966">Cell projection</keyword>
<evidence type="ECO:0000256" key="3">
    <source>
        <dbReference type="ARBA" id="ARBA00023143"/>
    </source>
</evidence>
<evidence type="ECO:0000259" key="6">
    <source>
        <dbReference type="Pfam" id="PF07317"/>
    </source>
</evidence>
<sequence>MQMVVLQIGSHHPLLDNKTCYGKRIMKDQSRPLPAPESESADTEKYQIYSRIEILSLLREMIATRTPVTIYFNQGDDFIVSQVLSVNPDFEEVILDFGPDQDTNQRLLKSNRLLFVTFLDHIKIQFSVTRAESTSFEGGPAFRIRLPDSVIRLQRRNFYRIETPKIDPLVCYVPLPDHPDGGVSIKIHDLSVGGVCMVTAPSDVWLIKGMTFHNCKLQIPDHGEVVTGLEIRHVEDLKDSPTPLQKIGCQFVGLPAPMVTVLQRYIIKTERDRRALT</sequence>
<comment type="caution">
    <text evidence="7">The sequence shown here is derived from an EMBL/GenBank/DDBJ whole genome shotgun (WGS) entry which is preliminary data.</text>
</comment>
<dbReference type="InterPro" id="IPR009926">
    <property type="entry name" value="T3SS_YcgR_PilZN"/>
</dbReference>
<accession>A0A368L3R8</accession>
<dbReference type="InterPro" id="IPR009875">
    <property type="entry name" value="PilZ_domain"/>
</dbReference>
<protein>
    <recommendedName>
        <fullName evidence="4">Flagellar brake protein YcgR</fullName>
    </recommendedName>
    <alternativeName>
        <fullName evidence="4">Cyclic di-GMP binding protein YcgR</fullName>
    </alternativeName>
</protein>
<keyword evidence="2 4" id="KW-0547">Nucleotide-binding</keyword>
<keyword evidence="8" id="KW-1185">Reference proteome</keyword>
<dbReference type="InterPro" id="IPR012349">
    <property type="entry name" value="Split_barrel_FMN-bd"/>
</dbReference>
<name>A0A368L3R8_9BURK</name>
<dbReference type="GO" id="GO:0009425">
    <property type="term" value="C:bacterial-type flagellum basal body"/>
    <property type="evidence" value="ECO:0007669"/>
    <property type="project" value="UniProtKB-SubCell"/>
</dbReference>
<dbReference type="GO" id="GO:0071945">
    <property type="term" value="P:regulation of bacterial-type flagellum-dependent cell motility by regulation of motor speed"/>
    <property type="evidence" value="ECO:0007669"/>
    <property type="project" value="UniProtKB-UniRule"/>
</dbReference>
<dbReference type="InterPro" id="IPR023787">
    <property type="entry name" value="T3SS_YcgR"/>
</dbReference>
<proteinExistence type="inferred from homology"/>
<dbReference type="Gene3D" id="2.30.110.10">
    <property type="entry name" value="Electron Transport, Fmn-binding Protein, Chain A"/>
    <property type="match status" value="1"/>
</dbReference>
<dbReference type="Gene3D" id="2.40.10.220">
    <property type="entry name" value="predicted glycosyltransferase like domains"/>
    <property type="match status" value="1"/>
</dbReference>
<evidence type="ECO:0000256" key="2">
    <source>
        <dbReference type="ARBA" id="ARBA00022741"/>
    </source>
</evidence>
<gene>
    <name evidence="4" type="primary">ycgR</name>
    <name evidence="7" type="ORF">DU000_05215</name>
</gene>
<dbReference type="GO" id="GO:0071973">
    <property type="term" value="P:bacterial-type flagellum-dependent cell motility"/>
    <property type="evidence" value="ECO:0007669"/>
    <property type="project" value="UniProtKB-UniRule"/>
</dbReference>
<comment type="similarity">
    <text evidence="4">Belongs to the YcgR family.</text>
</comment>
<dbReference type="AlphaFoldDB" id="A0A368L3R8"/>
<reference evidence="7 8" key="1">
    <citation type="journal article" date="2018" name="Int. J. Syst. Evol. Microbiol.">
        <title>Parvibium lacunae gen. nov., sp. nov., a new member of the family Alcaligenaceae isolated from a freshwater pond.</title>
        <authorList>
            <person name="Chen W.M."/>
            <person name="Xie P.B."/>
            <person name="Hsu M.Y."/>
            <person name="Sheu S.Y."/>
        </authorList>
    </citation>
    <scope>NUCLEOTIDE SEQUENCE [LARGE SCALE GENOMIC DNA]</scope>
    <source>
        <strain evidence="7 8">KMB9</strain>
    </source>
</reference>
<dbReference type="Proteomes" id="UP000252357">
    <property type="component" value="Unassembled WGS sequence"/>
</dbReference>
<comment type="function">
    <text evidence="4">Acts as a flagellar brake, regulating swimming and swarming in a bis-(3'-5') cyclic diguanylic acid (c-di-GMP)-dependent manner. Binds 1 c-di-GMP dimer per subunit. Increasing levels of c-di-GMP lead to decreased motility.</text>
</comment>
<keyword evidence="3 4" id="KW-0975">Bacterial flagellum</keyword>
<comment type="subunit">
    <text evidence="4">Monomer. Interacts with the flagellar basal bodies.</text>
</comment>
<evidence type="ECO:0000256" key="4">
    <source>
        <dbReference type="HAMAP-Rule" id="MF_01457"/>
    </source>
</evidence>
<evidence type="ECO:0000256" key="1">
    <source>
        <dbReference type="ARBA" id="ARBA00022636"/>
    </source>
</evidence>
<evidence type="ECO:0000313" key="8">
    <source>
        <dbReference type="Proteomes" id="UP000252357"/>
    </source>
</evidence>
<dbReference type="HAMAP" id="MF_01457">
    <property type="entry name" value="YcgR"/>
    <property type="match status" value="1"/>
</dbReference>
<keyword evidence="1 4" id="KW-0973">c-di-GMP</keyword>
<dbReference type="Pfam" id="PF07317">
    <property type="entry name" value="PilZN"/>
    <property type="match status" value="1"/>
</dbReference>
<feature type="domain" description="PilZ" evidence="5">
    <location>
        <begin position="154"/>
        <end position="267"/>
    </location>
</feature>
<comment type="subcellular location">
    <subcellularLocation>
        <location evidence="4">Bacterial flagellum basal body</location>
    </subcellularLocation>
</comment>
<evidence type="ECO:0000259" key="5">
    <source>
        <dbReference type="Pfam" id="PF07238"/>
    </source>
</evidence>
<evidence type="ECO:0000313" key="7">
    <source>
        <dbReference type="EMBL" id="RCS58227.1"/>
    </source>
</evidence>
<keyword evidence="7" id="KW-0282">Flagellum</keyword>
<feature type="domain" description="Type III secretion system flagellar brake protein YcgR PilZN" evidence="6">
    <location>
        <begin position="46"/>
        <end position="152"/>
    </location>
</feature>
<dbReference type="Pfam" id="PF07238">
    <property type="entry name" value="PilZ"/>
    <property type="match status" value="1"/>
</dbReference>
<organism evidence="7 8">
    <name type="scientific">Parvibium lacunae</name>
    <dbReference type="NCBI Taxonomy" id="1888893"/>
    <lineage>
        <taxon>Bacteria</taxon>
        <taxon>Pseudomonadati</taxon>
        <taxon>Pseudomonadota</taxon>
        <taxon>Betaproteobacteria</taxon>
        <taxon>Burkholderiales</taxon>
        <taxon>Alcaligenaceae</taxon>
        <taxon>Parvibium</taxon>
    </lineage>
</organism>